<evidence type="ECO:0000256" key="6">
    <source>
        <dbReference type="PIRSR" id="PIRSR604808-3"/>
    </source>
</evidence>
<keyword evidence="2" id="KW-0378">Hydrolase</keyword>
<feature type="binding site" evidence="5">
    <location>
        <position position="205"/>
    </location>
    <ligand>
        <name>Mg(2+)</name>
        <dbReference type="ChEBI" id="CHEBI:18420"/>
        <label>1</label>
    </ligand>
</feature>
<proteinExistence type="predicted"/>
<dbReference type="GO" id="GO:0008081">
    <property type="term" value="F:phosphoric diester hydrolase activity"/>
    <property type="evidence" value="ECO:0007669"/>
    <property type="project" value="TreeGrafter"/>
</dbReference>
<comment type="cofactor">
    <cofactor evidence="5">
        <name>Mg(2+)</name>
        <dbReference type="ChEBI" id="CHEBI:18420"/>
    </cofactor>
    <cofactor evidence="5">
        <name>Mn(2+)</name>
        <dbReference type="ChEBI" id="CHEBI:29035"/>
    </cofactor>
    <text evidence="5">Probably binds two magnesium or manganese ions per subunit.</text>
</comment>
<dbReference type="InterPro" id="IPR036691">
    <property type="entry name" value="Endo/exonu/phosph_ase_sf"/>
</dbReference>
<feature type="active site" description="Proton acceptor" evidence="4">
    <location>
        <position position="205"/>
    </location>
</feature>
<dbReference type="SUPFAM" id="SSF56219">
    <property type="entry name" value="DNase I-like"/>
    <property type="match status" value="1"/>
</dbReference>
<gene>
    <name evidence="7" type="ORF">B0H15DRAFT_919002</name>
</gene>
<evidence type="ECO:0000256" key="2">
    <source>
        <dbReference type="ARBA" id="ARBA00022801"/>
    </source>
</evidence>
<evidence type="ECO:0000313" key="7">
    <source>
        <dbReference type="EMBL" id="KAJ7103017.1"/>
    </source>
</evidence>
<keyword evidence="1 5" id="KW-0479">Metal-binding</keyword>
<evidence type="ECO:0000256" key="4">
    <source>
        <dbReference type="PIRSR" id="PIRSR604808-1"/>
    </source>
</evidence>
<reference evidence="7" key="1">
    <citation type="submission" date="2023-03" db="EMBL/GenBank/DDBJ databases">
        <title>Massive genome expansion in bonnet fungi (Mycena s.s.) driven by repeated elements and novel gene families across ecological guilds.</title>
        <authorList>
            <consortium name="Lawrence Berkeley National Laboratory"/>
            <person name="Harder C.B."/>
            <person name="Miyauchi S."/>
            <person name="Viragh M."/>
            <person name="Kuo A."/>
            <person name="Thoen E."/>
            <person name="Andreopoulos B."/>
            <person name="Lu D."/>
            <person name="Skrede I."/>
            <person name="Drula E."/>
            <person name="Henrissat B."/>
            <person name="Morin E."/>
            <person name="Kohler A."/>
            <person name="Barry K."/>
            <person name="LaButti K."/>
            <person name="Morin E."/>
            <person name="Salamov A."/>
            <person name="Lipzen A."/>
            <person name="Mereny Z."/>
            <person name="Hegedus B."/>
            <person name="Baldrian P."/>
            <person name="Stursova M."/>
            <person name="Weitz H."/>
            <person name="Taylor A."/>
            <person name="Grigoriev I.V."/>
            <person name="Nagy L.G."/>
            <person name="Martin F."/>
            <person name="Kauserud H."/>
        </authorList>
    </citation>
    <scope>NUCLEOTIDE SEQUENCE</scope>
    <source>
        <strain evidence="7">CBHHK173m</strain>
    </source>
</reference>
<protein>
    <recommendedName>
        <fullName evidence="9">DNase I-like protein</fullName>
    </recommendedName>
</protein>
<dbReference type="GO" id="GO:0008311">
    <property type="term" value="F:double-stranded DNA 3'-5' DNA exonuclease activity"/>
    <property type="evidence" value="ECO:0007669"/>
    <property type="project" value="TreeGrafter"/>
</dbReference>
<accession>A0AAD6UJW1</accession>
<dbReference type="GO" id="GO:0005634">
    <property type="term" value="C:nucleus"/>
    <property type="evidence" value="ECO:0007669"/>
    <property type="project" value="TreeGrafter"/>
</dbReference>
<evidence type="ECO:0000313" key="8">
    <source>
        <dbReference type="Proteomes" id="UP001222325"/>
    </source>
</evidence>
<feature type="site" description="Important for catalytic activity" evidence="6">
    <location>
        <position position="179"/>
    </location>
</feature>
<dbReference type="PANTHER" id="PTHR22748:SF26">
    <property type="entry name" value="ENDONUCLEASE_EXONUCLEASE_PHOSPHATASE DOMAIN-CONTAINING PROTEIN"/>
    <property type="match status" value="1"/>
</dbReference>
<feature type="site" description="Transition state stabilizer" evidence="6">
    <location>
        <position position="118"/>
    </location>
</feature>
<dbReference type="GO" id="GO:0006284">
    <property type="term" value="P:base-excision repair"/>
    <property type="evidence" value="ECO:0007669"/>
    <property type="project" value="TreeGrafter"/>
</dbReference>
<dbReference type="EMBL" id="JARJCN010000002">
    <property type="protein sequence ID" value="KAJ7103017.1"/>
    <property type="molecule type" value="Genomic_DNA"/>
</dbReference>
<feature type="binding site" evidence="5">
    <location>
        <position position="204"/>
    </location>
    <ligand>
        <name>Mg(2+)</name>
        <dbReference type="ChEBI" id="CHEBI:18420"/>
        <label>1</label>
    </ligand>
</feature>
<dbReference type="AlphaFoldDB" id="A0AAD6UJW1"/>
<dbReference type="Proteomes" id="UP001222325">
    <property type="component" value="Unassembled WGS sequence"/>
</dbReference>
<evidence type="ECO:0000256" key="3">
    <source>
        <dbReference type="ARBA" id="ARBA00022842"/>
    </source>
</evidence>
<keyword evidence="3 5" id="KW-0460">Magnesium</keyword>
<dbReference type="Gene3D" id="3.60.10.10">
    <property type="entry name" value="Endonuclease/exonuclease/phosphatase"/>
    <property type="match status" value="1"/>
</dbReference>
<dbReference type="InterPro" id="IPR004808">
    <property type="entry name" value="AP_endonuc_1"/>
</dbReference>
<name>A0AAD6UJW1_9AGAR</name>
<evidence type="ECO:0008006" key="9">
    <source>
        <dbReference type="Google" id="ProtNLM"/>
    </source>
</evidence>
<dbReference type="GO" id="GO:0046872">
    <property type="term" value="F:metal ion binding"/>
    <property type="evidence" value="ECO:0007669"/>
    <property type="project" value="UniProtKB-KW"/>
</dbReference>
<keyword evidence="8" id="KW-1185">Reference proteome</keyword>
<feature type="active site" evidence="4">
    <location>
        <position position="82"/>
    </location>
</feature>
<dbReference type="GO" id="GO:0003906">
    <property type="term" value="F:DNA-(apurinic or apyrimidinic site) endonuclease activity"/>
    <property type="evidence" value="ECO:0007669"/>
    <property type="project" value="TreeGrafter"/>
</dbReference>
<feature type="binding site" evidence="5">
    <location>
        <position position="118"/>
    </location>
    <ligand>
        <name>Mg(2+)</name>
        <dbReference type="ChEBI" id="CHEBI:18420"/>
        <label>1</label>
    </ligand>
</feature>
<evidence type="ECO:0000256" key="5">
    <source>
        <dbReference type="PIRSR" id="PIRSR604808-2"/>
    </source>
</evidence>
<organism evidence="7 8">
    <name type="scientific">Mycena belliarum</name>
    <dbReference type="NCBI Taxonomy" id="1033014"/>
    <lineage>
        <taxon>Eukaryota</taxon>
        <taxon>Fungi</taxon>
        <taxon>Dikarya</taxon>
        <taxon>Basidiomycota</taxon>
        <taxon>Agaricomycotina</taxon>
        <taxon>Agaricomycetes</taxon>
        <taxon>Agaricomycetidae</taxon>
        <taxon>Agaricales</taxon>
        <taxon>Marasmiineae</taxon>
        <taxon>Mycenaceae</taxon>
        <taxon>Mycena</taxon>
    </lineage>
</organism>
<dbReference type="PANTHER" id="PTHR22748">
    <property type="entry name" value="AP ENDONUCLEASE"/>
    <property type="match status" value="1"/>
</dbReference>
<comment type="caution">
    <text evidence="7">The sequence shown here is derived from an EMBL/GenBank/DDBJ whole genome shotgun (WGS) entry which is preliminary data.</text>
</comment>
<evidence type="ECO:0000256" key="1">
    <source>
        <dbReference type="ARBA" id="ARBA00022723"/>
    </source>
</evidence>
<sequence>MAAPPRAAPVDNGIEPSLFGRVLHIEFSKHPLTSNAKGVAIVLNKNMVKTGIVKKREIIPGRAMLTEMEHVDGSTLSLLGIYAPNAPAENATFWTTIKRWFETHPTVKRPDVMGGDFNMVEDPIDRLPARQENNGPVNTLDELKTYLRLVDGWRDTFPTTRAYTYHQSEAQGGAQSRIDRIYVRRPILEHTFEWDIQTVGLDTDHRMVSVKLTTENAPSMGHGRWVWPAHLMSDKVLTTHIQEAGMKLQNELERIQTAPERDGDQNAQRAWMDFKKDIGTKARERAKIVIPKLAREIAELDTKLKLYYTERDTRVLGPRRKSATDWKAR</sequence>
<feature type="binding site" evidence="5">
    <location>
        <position position="116"/>
    </location>
    <ligand>
        <name>Mg(2+)</name>
        <dbReference type="ChEBI" id="CHEBI:18420"/>
        <label>1</label>
    </ligand>
</feature>
<keyword evidence="5" id="KW-0464">Manganese</keyword>
<feature type="active site" description="Proton donor/acceptor" evidence="4">
    <location>
        <position position="116"/>
    </location>
</feature>
<feature type="site" description="Interaction with DNA substrate" evidence="6">
    <location>
        <position position="205"/>
    </location>
</feature>